<comment type="caution">
    <text evidence="2">The sequence shown here is derived from an EMBL/GenBank/DDBJ whole genome shotgun (WGS) entry which is preliminary data.</text>
</comment>
<dbReference type="RefSeq" id="WP_109705010.1">
    <property type="nucleotide sequence ID" value="NZ_QGDB01000001.1"/>
</dbReference>
<evidence type="ECO:0000313" key="3">
    <source>
        <dbReference type="Proteomes" id="UP000245865"/>
    </source>
</evidence>
<proteinExistence type="predicted"/>
<feature type="chain" id="PRO_5016437146" evidence="1">
    <location>
        <begin position="28"/>
        <end position="180"/>
    </location>
</feature>
<accession>A0A316JK12</accession>
<keyword evidence="3" id="KW-1185">Reference proteome</keyword>
<evidence type="ECO:0000256" key="1">
    <source>
        <dbReference type="SAM" id="SignalP"/>
    </source>
</evidence>
<sequence length="180" mass="19914">MYDARKLCRLVAASALALTVFSSAVQAACTQNRAVYRDRDGAYTLTFQPVQANALNMSPAPSNEFTITADDKPEFRLSGMVIWPEEEIARPYALITYNCKNGASEPEAFDECSIWQNVVYALKENAEADVLPKADEPAAQAILFPDLVTALDSYDFGAAKPETPLQWEAFRFQSCSPEQE</sequence>
<name>A0A316JK12_9HYPH</name>
<dbReference type="AlphaFoldDB" id="A0A316JK12"/>
<gene>
    <name evidence="2" type="ORF">DKP76_03530</name>
</gene>
<dbReference type="Proteomes" id="UP000245865">
    <property type="component" value="Unassembled WGS sequence"/>
</dbReference>
<reference evidence="2 3" key="1">
    <citation type="submission" date="2018-05" db="EMBL/GenBank/DDBJ databases">
        <title>Comparative genomic sequence analysis between strain HN4 and CCM 8460T (Falsochrobactrum ovis) will provide more evidence to prove that HN4 is a new species of Falsochrobactrum.</title>
        <authorList>
            <person name="Lyu W."/>
            <person name="Sun L."/>
            <person name="Yao L."/>
        </authorList>
    </citation>
    <scope>NUCLEOTIDE SEQUENCE [LARGE SCALE GENOMIC DNA]</scope>
    <source>
        <strain evidence="2 3">HN4</strain>
    </source>
</reference>
<keyword evidence="1" id="KW-0732">Signal</keyword>
<protein>
    <submittedName>
        <fullName evidence="2">Uncharacterized protein</fullName>
    </submittedName>
</protein>
<feature type="signal peptide" evidence="1">
    <location>
        <begin position="1"/>
        <end position="27"/>
    </location>
</feature>
<evidence type="ECO:0000313" key="2">
    <source>
        <dbReference type="EMBL" id="PWL19623.1"/>
    </source>
</evidence>
<organism evidence="2 3">
    <name type="scientific">Falsochrobactrum shanghaiense</name>
    <dbReference type="NCBI Taxonomy" id="2201899"/>
    <lineage>
        <taxon>Bacteria</taxon>
        <taxon>Pseudomonadati</taxon>
        <taxon>Pseudomonadota</taxon>
        <taxon>Alphaproteobacteria</taxon>
        <taxon>Hyphomicrobiales</taxon>
        <taxon>Brucellaceae</taxon>
        <taxon>Falsochrobactrum</taxon>
    </lineage>
</organism>
<dbReference type="OrthoDB" id="7852244at2"/>
<dbReference type="EMBL" id="QGDB01000001">
    <property type="protein sequence ID" value="PWL19623.1"/>
    <property type="molecule type" value="Genomic_DNA"/>
</dbReference>